<keyword evidence="2" id="KW-0808">Transferase</keyword>
<organism evidence="2 3">
    <name type="scientific">Flavobacterium phragmitis</name>
    <dbReference type="NCBI Taxonomy" id="739143"/>
    <lineage>
        <taxon>Bacteria</taxon>
        <taxon>Pseudomonadati</taxon>
        <taxon>Bacteroidota</taxon>
        <taxon>Flavobacteriia</taxon>
        <taxon>Flavobacteriales</taxon>
        <taxon>Flavobacteriaceae</taxon>
        <taxon>Flavobacterium</taxon>
    </lineage>
</organism>
<keyword evidence="3" id="KW-1185">Reference proteome</keyword>
<dbReference type="SUPFAM" id="SSF53756">
    <property type="entry name" value="UDP-Glycosyltransferase/glycogen phosphorylase"/>
    <property type="match status" value="1"/>
</dbReference>
<dbReference type="InterPro" id="IPR050194">
    <property type="entry name" value="Glycosyltransferase_grp1"/>
</dbReference>
<dbReference type="InterPro" id="IPR001296">
    <property type="entry name" value="Glyco_trans_1"/>
</dbReference>
<reference evidence="3" key="1">
    <citation type="submission" date="2016-10" db="EMBL/GenBank/DDBJ databases">
        <authorList>
            <person name="Varghese N."/>
            <person name="Submissions S."/>
        </authorList>
    </citation>
    <scope>NUCLEOTIDE SEQUENCE [LARGE SCALE GENOMIC DNA]</scope>
    <source>
        <strain evidence="3">CGMCC 1.10370</strain>
    </source>
</reference>
<dbReference type="PANTHER" id="PTHR45947:SF3">
    <property type="entry name" value="SULFOQUINOVOSYL TRANSFERASE SQD2"/>
    <property type="match status" value="1"/>
</dbReference>
<dbReference type="GO" id="GO:0016757">
    <property type="term" value="F:glycosyltransferase activity"/>
    <property type="evidence" value="ECO:0007669"/>
    <property type="project" value="InterPro"/>
</dbReference>
<dbReference type="Gene3D" id="3.40.50.2000">
    <property type="entry name" value="Glycogen Phosphorylase B"/>
    <property type="match status" value="2"/>
</dbReference>
<dbReference type="Proteomes" id="UP000199672">
    <property type="component" value="Unassembled WGS sequence"/>
</dbReference>
<dbReference type="EMBL" id="FOMH01000001">
    <property type="protein sequence ID" value="SFC56038.1"/>
    <property type="molecule type" value="Genomic_DNA"/>
</dbReference>
<dbReference type="PANTHER" id="PTHR45947">
    <property type="entry name" value="SULFOQUINOVOSYL TRANSFERASE SQD2"/>
    <property type="match status" value="1"/>
</dbReference>
<gene>
    <name evidence="2" type="ORF">SAMN05216297_101255</name>
</gene>
<feature type="domain" description="Glycosyl transferase family 1" evidence="1">
    <location>
        <begin position="220"/>
        <end position="361"/>
    </location>
</feature>
<dbReference type="AlphaFoldDB" id="A0A1I1KBG4"/>
<evidence type="ECO:0000259" key="1">
    <source>
        <dbReference type="Pfam" id="PF00534"/>
    </source>
</evidence>
<dbReference type="STRING" id="739143.SAMN05216297_101255"/>
<dbReference type="Pfam" id="PF00534">
    <property type="entry name" value="Glycos_transf_1"/>
    <property type="match status" value="1"/>
</dbReference>
<sequence length="401" mass="46232">MIFLLGKVLLNTVLFLLTCHKLFQQTKMKKALISDWYYVNGGAEKVIHSINSIWNDFDHFALIDFLNDEDRKFILNGKKAKTSFIQKLPTVKKNHRKFLQLFPIAIEQFDLSDYDLIISSSSAVAKGIKVEENQLHICYCHSPMRYAWDLREQYLKDAGLTKGLKGLYAKSVLDKMQKWDLSNSENVDFFIANSKHIAQRIKKTYNKESVVIYPPVDIDFFSLEETKEDYYLTASRLVPYKKTQLIVETFNELPHLKLIVAGEGPELEKLQKVAKSNIEFVGFIENKKLRSLMQKAKGFVFAAEEDFGIIPVEAQACGTPVIALSKGGTLETVVDNETGIFFNEQSVPKIKEAVIRFGSKKFDPKIIREHAVYFSKQRFEKEIKEFVEEKYNEHKASLKVR</sequence>
<evidence type="ECO:0000313" key="3">
    <source>
        <dbReference type="Proteomes" id="UP000199672"/>
    </source>
</evidence>
<proteinExistence type="predicted"/>
<accession>A0A1I1KBG4</accession>
<protein>
    <submittedName>
        <fullName evidence="2">Glycosyltransferase involved in cell wall bisynthesis</fullName>
    </submittedName>
</protein>
<evidence type="ECO:0000313" key="2">
    <source>
        <dbReference type="EMBL" id="SFC56038.1"/>
    </source>
</evidence>
<name>A0A1I1KBG4_9FLAO</name>